<accession>A0A917KHJ3</accession>
<proteinExistence type="predicted"/>
<comment type="caution">
    <text evidence="2">The sequence shown here is derived from an EMBL/GenBank/DDBJ whole genome shotgun (WGS) entry which is preliminary data.</text>
</comment>
<reference evidence="2" key="2">
    <citation type="submission" date="2020-09" db="EMBL/GenBank/DDBJ databases">
        <authorList>
            <person name="Sun Q."/>
            <person name="Ohkuma M."/>
        </authorList>
    </citation>
    <scope>NUCLEOTIDE SEQUENCE</scope>
    <source>
        <strain evidence="2">JCM 18487</strain>
    </source>
</reference>
<evidence type="ECO:0000313" key="3">
    <source>
        <dbReference type="Proteomes" id="UP000637695"/>
    </source>
</evidence>
<keyword evidence="3" id="KW-1185">Reference proteome</keyword>
<gene>
    <name evidence="2" type="ORF">GCM10010885_21160</name>
</gene>
<organism evidence="2 3">
    <name type="scientific">Alicyclobacillus cellulosilyticus</name>
    <dbReference type="NCBI Taxonomy" id="1003997"/>
    <lineage>
        <taxon>Bacteria</taxon>
        <taxon>Bacillati</taxon>
        <taxon>Bacillota</taxon>
        <taxon>Bacilli</taxon>
        <taxon>Bacillales</taxon>
        <taxon>Alicyclobacillaceae</taxon>
        <taxon>Alicyclobacillus</taxon>
    </lineage>
</organism>
<evidence type="ECO:0000256" key="1">
    <source>
        <dbReference type="SAM" id="MobiDB-lite"/>
    </source>
</evidence>
<feature type="region of interest" description="Disordered" evidence="1">
    <location>
        <begin position="20"/>
        <end position="72"/>
    </location>
</feature>
<protein>
    <submittedName>
        <fullName evidence="2">Uncharacterized protein</fullName>
    </submittedName>
</protein>
<reference evidence="2" key="1">
    <citation type="journal article" date="2014" name="Int. J. Syst. Evol. Microbiol.">
        <title>Complete genome sequence of Corynebacterium casei LMG S-19264T (=DSM 44701T), isolated from a smear-ripened cheese.</title>
        <authorList>
            <consortium name="US DOE Joint Genome Institute (JGI-PGF)"/>
            <person name="Walter F."/>
            <person name="Albersmeier A."/>
            <person name="Kalinowski J."/>
            <person name="Ruckert C."/>
        </authorList>
    </citation>
    <scope>NUCLEOTIDE SEQUENCE</scope>
    <source>
        <strain evidence="2">JCM 18487</strain>
    </source>
</reference>
<dbReference type="AlphaFoldDB" id="A0A917KHJ3"/>
<sequence>MPGASPPLVKTAIFRTQRPSILVVNPHKSSGGMKKGSARPDAQSPAHGPACAGPVPGPGGRRGHSPLPSPLA</sequence>
<feature type="compositionally biased region" description="Low complexity" evidence="1">
    <location>
        <begin position="45"/>
        <end position="54"/>
    </location>
</feature>
<dbReference type="Proteomes" id="UP000637695">
    <property type="component" value="Unassembled WGS sequence"/>
</dbReference>
<name>A0A917KHJ3_9BACL</name>
<dbReference type="EMBL" id="BMOY01000038">
    <property type="protein sequence ID" value="GGJ11660.1"/>
    <property type="molecule type" value="Genomic_DNA"/>
</dbReference>
<evidence type="ECO:0000313" key="2">
    <source>
        <dbReference type="EMBL" id="GGJ11660.1"/>
    </source>
</evidence>